<comment type="caution">
    <text evidence="2">The sequence shown here is derived from an EMBL/GenBank/DDBJ whole genome shotgun (WGS) entry which is preliminary data.</text>
</comment>
<accession>A0A811U1C5</accession>
<protein>
    <submittedName>
        <fullName evidence="2">(Mediterranean fruit fly) hypothetical protein</fullName>
    </submittedName>
</protein>
<name>A0A811U1C5_CERCA</name>
<dbReference type="Proteomes" id="UP000606786">
    <property type="component" value="Unassembled WGS sequence"/>
</dbReference>
<gene>
    <name evidence="2" type="ORF">CCAP1982_LOCUS1689</name>
</gene>
<evidence type="ECO:0000313" key="2">
    <source>
        <dbReference type="EMBL" id="CAD6992854.1"/>
    </source>
</evidence>
<proteinExistence type="predicted"/>
<dbReference type="AlphaFoldDB" id="A0A811U1C5"/>
<evidence type="ECO:0000256" key="1">
    <source>
        <dbReference type="SAM" id="MobiDB-lite"/>
    </source>
</evidence>
<organism evidence="2 3">
    <name type="scientific">Ceratitis capitata</name>
    <name type="common">Mediterranean fruit fly</name>
    <name type="synonym">Tephritis capitata</name>
    <dbReference type="NCBI Taxonomy" id="7213"/>
    <lineage>
        <taxon>Eukaryota</taxon>
        <taxon>Metazoa</taxon>
        <taxon>Ecdysozoa</taxon>
        <taxon>Arthropoda</taxon>
        <taxon>Hexapoda</taxon>
        <taxon>Insecta</taxon>
        <taxon>Pterygota</taxon>
        <taxon>Neoptera</taxon>
        <taxon>Endopterygota</taxon>
        <taxon>Diptera</taxon>
        <taxon>Brachycera</taxon>
        <taxon>Muscomorpha</taxon>
        <taxon>Tephritoidea</taxon>
        <taxon>Tephritidae</taxon>
        <taxon>Ceratitis</taxon>
        <taxon>Ceratitis</taxon>
    </lineage>
</organism>
<reference evidence="2" key="1">
    <citation type="submission" date="2020-11" db="EMBL/GenBank/DDBJ databases">
        <authorList>
            <person name="Whitehead M."/>
        </authorList>
    </citation>
    <scope>NUCLEOTIDE SEQUENCE</scope>
    <source>
        <strain evidence="2">EGII</strain>
    </source>
</reference>
<feature type="region of interest" description="Disordered" evidence="1">
    <location>
        <begin position="1"/>
        <end position="29"/>
    </location>
</feature>
<evidence type="ECO:0000313" key="3">
    <source>
        <dbReference type="Proteomes" id="UP000606786"/>
    </source>
</evidence>
<sequence length="130" mass="14149">MEQPPAHRAVANTTPHLQHSSSSGRAQAGSTELPSWCTIQFALLLRSDRQQQLQQQQRGPLFALQIATLTLITRCGMQRSRLGLQANSSQASGGVYVGVSKCTNASAPSHAEQDKCRDEPRYRAEVCISS</sequence>
<dbReference type="EMBL" id="CAJHJT010000001">
    <property type="protein sequence ID" value="CAD6992854.1"/>
    <property type="molecule type" value="Genomic_DNA"/>
</dbReference>
<feature type="compositionally biased region" description="Polar residues" evidence="1">
    <location>
        <begin position="11"/>
        <end position="29"/>
    </location>
</feature>
<keyword evidence="3" id="KW-1185">Reference proteome</keyword>